<evidence type="ECO:0000256" key="1">
    <source>
        <dbReference type="SAM" id="MobiDB-lite"/>
    </source>
</evidence>
<dbReference type="AlphaFoldDB" id="U6G5H9"/>
<evidence type="ECO:0000313" key="3">
    <source>
        <dbReference type="Proteomes" id="UP000018201"/>
    </source>
</evidence>
<dbReference type="Proteomes" id="UP000018201">
    <property type="component" value="Unassembled WGS sequence"/>
</dbReference>
<reference evidence="2" key="2">
    <citation type="submission" date="2013-10" db="EMBL/GenBank/DDBJ databases">
        <authorList>
            <person name="Aslett M."/>
        </authorList>
    </citation>
    <scope>NUCLEOTIDE SEQUENCE [LARGE SCALE GENOMIC DNA]</scope>
    <source>
        <strain evidence="2">Houghton</strain>
    </source>
</reference>
<keyword evidence="3" id="KW-1185">Reference proteome</keyword>
<proteinExistence type="predicted"/>
<gene>
    <name evidence="2" type="ORF">EPH_0041470</name>
</gene>
<feature type="region of interest" description="Disordered" evidence="1">
    <location>
        <begin position="219"/>
        <end position="252"/>
    </location>
</feature>
<accession>U6G5H9</accession>
<reference evidence="2" key="1">
    <citation type="submission" date="2013-10" db="EMBL/GenBank/DDBJ databases">
        <title>Genomic analysis of the causative agents of coccidiosis in chickens.</title>
        <authorList>
            <person name="Reid A.J."/>
            <person name="Blake D."/>
            <person name="Billington K."/>
            <person name="Browne H."/>
            <person name="Dunn M."/>
            <person name="Hung S."/>
            <person name="Kawahara F."/>
            <person name="Miranda-Saavedra D."/>
            <person name="Mourier T."/>
            <person name="Nagra H."/>
            <person name="Otto T.D."/>
            <person name="Rawlings N."/>
            <person name="Sanchez A."/>
            <person name="Sanders M."/>
            <person name="Subramaniam C."/>
            <person name="Tay Y."/>
            <person name="Dear P."/>
            <person name="Doerig C."/>
            <person name="Gruber A."/>
            <person name="Parkinson J."/>
            <person name="Shirley M."/>
            <person name="Wan K.L."/>
            <person name="Berriman M."/>
            <person name="Tomley F."/>
            <person name="Pain A."/>
        </authorList>
    </citation>
    <scope>NUCLEOTIDE SEQUENCE [LARGE SCALE GENOMIC DNA]</scope>
    <source>
        <strain evidence="2">Houghton</strain>
    </source>
</reference>
<dbReference type="OrthoDB" id="352432at2759"/>
<dbReference type="EMBL" id="HG690949">
    <property type="protein sequence ID" value="CDI75496.1"/>
    <property type="molecule type" value="Genomic_DNA"/>
</dbReference>
<dbReference type="VEuPathDB" id="ToxoDB:EPH_0041470"/>
<sequence length="585" mass="63233">MEEDLGLSLPQGSNSHHALDAAEHVARIAFALSQEALAFETEKQQAQPATHPTFSRILPYPASSGMNYHDQHLEEATGMAGQQAAALDEQLLLSGVALPEDDPGILPSVLLSSSALPVGGASHSVVSEPPRDLGDLLPFRWIHQASSPQRSIASHEFVAVPESVAHVQPLVASTHSVGLAPQAPPLLPHDSEWRNSWTKCLIEPLQGTYSEFDPGSWLDDVPMIDSSPDGERQSQAFSPQWLPPDQAVPAKRSACQVPGEEKRRAAGQSASAVLAGGAGAVPTVAAAADTTVNFSAVVAAAFATGDSYAASTETDATAKPSAAVTVAPATDEADAAATTVALGPCEASVAAPPPATEAALEPYWIRTHPYVRLPVLQEEVVPPHNQLTAWNFVSRNASSVEATLLCIRRLFMKQALDQSDIASLVGDLQELAVASAFQSREHEGMPGPVQGVATIGLQFLVLDYTVSALHVLGVSPPSCIWWERFTECFDTGYRYTEPRRRTQYSRRVNINLGNRMLAAMSTYKTGKRPNLEEIIHLKRILFFSSYSPSDFRSPTWDPWRADHLNFQRENPEFSECLRDARSLQY</sequence>
<protein>
    <submittedName>
        <fullName evidence="2">Uncharacterized protein</fullName>
    </submittedName>
</protein>
<name>U6G5H9_9EIME</name>
<organism evidence="2 3">
    <name type="scientific">Eimeria praecox</name>
    <dbReference type="NCBI Taxonomy" id="51316"/>
    <lineage>
        <taxon>Eukaryota</taxon>
        <taxon>Sar</taxon>
        <taxon>Alveolata</taxon>
        <taxon>Apicomplexa</taxon>
        <taxon>Conoidasida</taxon>
        <taxon>Coccidia</taxon>
        <taxon>Eucoccidiorida</taxon>
        <taxon>Eimeriorina</taxon>
        <taxon>Eimeriidae</taxon>
        <taxon>Eimeria</taxon>
    </lineage>
</organism>
<evidence type="ECO:0000313" key="2">
    <source>
        <dbReference type="EMBL" id="CDI75496.1"/>
    </source>
</evidence>